<gene>
    <name evidence="1" type="ORF">GUH15_24620</name>
</gene>
<accession>A0A8I0HB53</accession>
<organism evidence="1 2">
    <name type="scientific">Xanthomonas citri pv. citri</name>
    <dbReference type="NCBI Taxonomy" id="611301"/>
    <lineage>
        <taxon>Bacteria</taxon>
        <taxon>Pseudomonadati</taxon>
        <taxon>Pseudomonadota</taxon>
        <taxon>Gammaproteobacteria</taxon>
        <taxon>Lysobacterales</taxon>
        <taxon>Lysobacteraceae</taxon>
        <taxon>Xanthomonas</taxon>
    </lineage>
</organism>
<sequence>MQDNISGFVQELVRAKILPVPLNFGTLQDVFAYLNALPEKIVVVIDEYPYLKAMNDSATVDSIFQNIIDNRL</sequence>
<name>A0A8I0HB53_XANCI</name>
<comment type="caution">
    <text evidence="1">The sequence shown here is derived from an EMBL/GenBank/DDBJ whole genome shotgun (WGS) entry which is preliminary data.</text>
</comment>
<dbReference type="AlphaFoldDB" id="A0A8I0HB53"/>
<feature type="non-terminal residue" evidence="1">
    <location>
        <position position="72"/>
    </location>
</feature>
<proteinExistence type="predicted"/>
<evidence type="ECO:0000313" key="2">
    <source>
        <dbReference type="Proteomes" id="UP000653002"/>
    </source>
</evidence>
<dbReference type="EMBL" id="JAABFR010002124">
    <property type="protein sequence ID" value="MBD4339179.1"/>
    <property type="molecule type" value="Genomic_DNA"/>
</dbReference>
<reference evidence="1" key="1">
    <citation type="submission" date="2020-01" db="EMBL/GenBank/DDBJ databases">
        <authorList>
            <person name="Richard D."/>
        </authorList>
    </citation>
    <scope>NUCLEOTIDE SEQUENCE</scope>
    <source>
        <strain evidence="1">JP541</strain>
    </source>
</reference>
<evidence type="ECO:0000313" key="1">
    <source>
        <dbReference type="EMBL" id="MBD4339179.1"/>
    </source>
</evidence>
<dbReference type="Proteomes" id="UP000653002">
    <property type="component" value="Unassembled WGS sequence"/>
</dbReference>
<protein>
    <submittedName>
        <fullName evidence="1">Uncharacterized protein</fullName>
    </submittedName>
</protein>
<dbReference type="Gene3D" id="3.40.50.300">
    <property type="entry name" value="P-loop containing nucleotide triphosphate hydrolases"/>
    <property type="match status" value="1"/>
</dbReference>
<dbReference type="InterPro" id="IPR027417">
    <property type="entry name" value="P-loop_NTPase"/>
</dbReference>